<feature type="transmembrane region" description="Helical" evidence="1">
    <location>
        <begin position="230"/>
        <end position="252"/>
    </location>
</feature>
<keyword evidence="1" id="KW-1133">Transmembrane helix</keyword>
<name>A0A1X7BXJ0_9RHOB</name>
<gene>
    <name evidence="2" type="ORF">ROA7745_04090</name>
</gene>
<dbReference type="EMBL" id="FWXB01000022">
    <property type="protein sequence ID" value="SMC14225.1"/>
    <property type="molecule type" value="Genomic_DNA"/>
</dbReference>
<keyword evidence="3" id="KW-1185">Reference proteome</keyword>
<evidence type="ECO:0000313" key="3">
    <source>
        <dbReference type="Proteomes" id="UP000193224"/>
    </source>
</evidence>
<dbReference type="RefSeq" id="WP_085802131.1">
    <property type="nucleotide sequence ID" value="NZ_FWXB01000022.1"/>
</dbReference>
<keyword evidence="1" id="KW-0812">Transmembrane</keyword>
<keyword evidence="1" id="KW-0472">Membrane</keyword>
<evidence type="ECO:0000256" key="1">
    <source>
        <dbReference type="SAM" id="Phobius"/>
    </source>
</evidence>
<dbReference type="OrthoDB" id="10019330at2"/>
<protein>
    <submittedName>
        <fullName evidence="2">Uncharacterized protein</fullName>
    </submittedName>
</protein>
<feature type="transmembrane region" description="Helical" evidence="1">
    <location>
        <begin position="264"/>
        <end position="286"/>
    </location>
</feature>
<sequence>MIKVIALAALLNVSGEAVFQHPCGEGSEGLIACFECKHASFNTHFIRPQTKPIANTHQEQSLCFLYVAGSVKVVDNANVLESAKVGSFTRKQDWGLRVAPPGNGLIGKFLSQIFDALTPVFSNGLPFKDNIVRWGKPLVFKVVIPCEAKAVFPKVNVARDLMNESNPRSLLQPHHSVGFIGGIRRTQGGNIGLIGLDEGSANVINTGASSQYTKKSYNQHTKRPKRHFSLGYKVILHALVFVVGFYYFTYALRFAAVLREGEALFYIFLGMAGVGVGIGGILAYGFSVMPP</sequence>
<evidence type="ECO:0000313" key="2">
    <source>
        <dbReference type="EMBL" id="SMC14225.1"/>
    </source>
</evidence>
<proteinExistence type="predicted"/>
<organism evidence="2 3">
    <name type="scientific">Roseovarius aestuarii</name>
    <dbReference type="NCBI Taxonomy" id="475083"/>
    <lineage>
        <taxon>Bacteria</taxon>
        <taxon>Pseudomonadati</taxon>
        <taxon>Pseudomonadota</taxon>
        <taxon>Alphaproteobacteria</taxon>
        <taxon>Rhodobacterales</taxon>
        <taxon>Roseobacteraceae</taxon>
        <taxon>Roseovarius</taxon>
    </lineage>
</organism>
<dbReference type="Proteomes" id="UP000193224">
    <property type="component" value="Unassembled WGS sequence"/>
</dbReference>
<dbReference type="AlphaFoldDB" id="A0A1X7BXJ0"/>
<accession>A0A1X7BXJ0</accession>
<reference evidence="2 3" key="1">
    <citation type="submission" date="2017-03" db="EMBL/GenBank/DDBJ databases">
        <authorList>
            <person name="Afonso C.L."/>
            <person name="Miller P.J."/>
            <person name="Scott M.A."/>
            <person name="Spackman E."/>
            <person name="Goraichik I."/>
            <person name="Dimitrov K.M."/>
            <person name="Suarez D.L."/>
            <person name="Swayne D.E."/>
        </authorList>
    </citation>
    <scope>NUCLEOTIDE SEQUENCE [LARGE SCALE GENOMIC DNA]</scope>
    <source>
        <strain evidence="2 3">CECT 7745</strain>
    </source>
</reference>